<gene>
    <name evidence="1" type="ORF">GCM10007315_20580</name>
</gene>
<keyword evidence="2" id="KW-1185">Reference proteome</keyword>
<evidence type="ECO:0000313" key="1">
    <source>
        <dbReference type="EMBL" id="GHC57040.1"/>
    </source>
</evidence>
<organism evidence="1 2">
    <name type="scientific">Neogemmobacter tilapiae</name>
    <dbReference type="NCBI Taxonomy" id="875041"/>
    <lineage>
        <taxon>Bacteria</taxon>
        <taxon>Pseudomonadati</taxon>
        <taxon>Pseudomonadota</taxon>
        <taxon>Alphaproteobacteria</taxon>
        <taxon>Rhodobacterales</taxon>
        <taxon>Paracoccaceae</taxon>
        <taxon>Neogemmobacter</taxon>
    </lineage>
</organism>
<sequence>MYPFIRLAWQTWKVRKTPSLVMTDTHVSHHLILPWDLDPFLELNNGRTLTIFDLGRIPLGLRTGLKRAVRTNRWGMTVAGSTVRYRRRVVLFDRLEMHSRGIGWDARFFYVEQSLWRATECTSHVVVRMAVTSKQGIVPPERVLEAMGYAGENPILPDWVQQWSSAEAARPWPPER</sequence>
<reference evidence="1" key="1">
    <citation type="journal article" date="2014" name="Int. J. Syst. Evol. Microbiol.">
        <title>Complete genome sequence of Corynebacterium casei LMG S-19264T (=DSM 44701T), isolated from a smear-ripened cheese.</title>
        <authorList>
            <consortium name="US DOE Joint Genome Institute (JGI-PGF)"/>
            <person name="Walter F."/>
            <person name="Albersmeier A."/>
            <person name="Kalinowski J."/>
            <person name="Ruckert C."/>
        </authorList>
    </citation>
    <scope>NUCLEOTIDE SEQUENCE</scope>
    <source>
        <strain evidence="1">KCTC 23310</strain>
    </source>
</reference>
<comment type="caution">
    <text evidence="1">The sequence shown here is derived from an EMBL/GenBank/DDBJ whole genome shotgun (WGS) entry which is preliminary data.</text>
</comment>
<dbReference type="PANTHER" id="PTHR12475:SF4">
    <property type="entry name" value="PROTEIN THEM6"/>
    <property type="match status" value="1"/>
</dbReference>
<name>A0A918TSD5_9RHOB</name>
<accession>A0A918TSD5</accession>
<dbReference type="RefSeq" id="WP_189411564.1">
    <property type="nucleotide sequence ID" value="NZ_BMYJ01000005.1"/>
</dbReference>
<dbReference type="Proteomes" id="UP000638981">
    <property type="component" value="Unassembled WGS sequence"/>
</dbReference>
<dbReference type="CDD" id="cd00586">
    <property type="entry name" value="4HBT"/>
    <property type="match status" value="1"/>
</dbReference>
<dbReference type="EMBL" id="BMYJ01000005">
    <property type="protein sequence ID" value="GHC57040.1"/>
    <property type="molecule type" value="Genomic_DNA"/>
</dbReference>
<proteinExistence type="predicted"/>
<protein>
    <submittedName>
        <fullName evidence="1">Thioeseterase</fullName>
    </submittedName>
</protein>
<dbReference type="PANTHER" id="PTHR12475">
    <property type="match status" value="1"/>
</dbReference>
<dbReference type="Pfam" id="PF13279">
    <property type="entry name" value="4HBT_2"/>
    <property type="match status" value="1"/>
</dbReference>
<dbReference type="AlphaFoldDB" id="A0A918TSD5"/>
<evidence type="ECO:0000313" key="2">
    <source>
        <dbReference type="Proteomes" id="UP000638981"/>
    </source>
</evidence>
<dbReference type="InterPro" id="IPR051490">
    <property type="entry name" value="THEM6_lcsJ_thioesterase"/>
</dbReference>
<reference evidence="1" key="2">
    <citation type="submission" date="2020-09" db="EMBL/GenBank/DDBJ databases">
        <authorList>
            <person name="Sun Q."/>
            <person name="Kim S."/>
        </authorList>
    </citation>
    <scope>NUCLEOTIDE SEQUENCE</scope>
    <source>
        <strain evidence="1">KCTC 23310</strain>
    </source>
</reference>
<dbReference type="Gene3D" id="3.10.129.10">
    <property type="entry name" value="Hotdog Thioesterase"/>
    <property type="match status" value="1"/>
</dbReference>
<dbReference type="SUPFAM" id="SSF54637">
    <property type="entry name" value="Thioesterase/thiol ester dehydrase-isomerase"/>
    <property type="match status" value="1"/>
</dbReference>
<dbReference type="InterPro" id="IPR029069">
    <property type="entry name" value="HotDog_dom_sf"/>
</dbReference>